<protein>
    <submittedName>
        <fullName evidence="1">Transposase IS66 protein</fullName>
    </submittedName>
</protein>
<name>A0A1L1PKR5_HYDIT</name>
<gene>
    <name evidence="1" type="ORF">BN948_04922</name>
</gene>
<sequence length="113" mass="12302">MDRQQMERCLEQVAAYRASGQKAQVWAEANGVPAGTLQSWCAHARRWQARLDGVSPEPSPAARPSGFVAARVAPGAASTSVRVELNVGGTRLDLHWPLAHTRELASLLREFGR</sequence>
<dbReference type="AlphaFoldDB" id="A0A1L1PKR5"/>
<dbReference type="EMBL" id="CCAE010000086">
    <property type="protein sequence ID" value="CDN90478.1"/>
    <property type="molecule type" value="Genomic_DNA"/>
</dbReference>
<proteinExistence type="predicted"/>
<dbReference type="NCBIfam" id="NF047593">
    <property type="entry name" value="IS66_ISAeme5_TnpA"/>
    <property type="match status" value="1"/>
</dbReference>
<evidence type="ECO:0000313" key="2">
    <source>
        <dbReference type="Proteomes" id="UP000028878"/>
    </source>
</evidence>
<reference evidence="2" key="2">
    <citation type="submission" date="2014-11" db="EMBL/GenBank/DDBJ databases">
        <title>Draft genome sequence of Hydrogenophaga intermedia S1.</title>
        <authorList>
            <person name="Gan H.M."/>
            <person name="Chew T.H."/>
            <person name="Stolz A."/>
        </authorList>
    </citation>
    <scope>NUCLEOTIDE SEQUENCE [LARGE SCALE GENOMIC DNA]</scope>
    <source>
        <strain evidence="2">S1</strain>
    </source>
</reference>
<accession>A0A1L1PKR5</accession>
<organism evidence="1 2">
    <name type="scientific">Hydrogenophaga intermedia</name>
    <dbReference type="NCBI Taxonomy" id="65786"/>
    <lineage>
        <taxon>Bacteria</taxon>
        <taxon>Pseudomonadati</taxon>
        <taxon>Pseudomonadota</taxon>
        <taxon>Betaproteobacteria</taxon>
        <taxon>Burkholderiales</taxon>
        <taxon>Comamonadaceae</taxon>
        <taxon>Hydrogenophaga</taxon>
    </lineage>
</organism>
<evidence type="ECO:0000313" key="1">
    <source>
        <dbReference type="EMBL" id="CDN90478.1"/>
    </source>
</evidence>
<dbReference type="RefSeq" id="WP_014386446.1">
    <property type="nucleotide sequence ID" value="NZ_CCAE010000086.1"/>
</dbReference>
<dbReference type="Proteomes" id="UP000028878">
    <property type="component" value="Unassembled WGS sequence"/>
</dbReference>
<keyword evidence="2" id="KW-1185">Reference proteome</keyword>
<reference evidence="2" key="1">
    <citation type="submission" date="2014-02" db="EMBL/GenBank/DDBJ databases">
        <authorList>
            <person name="Gan H."/>
        </authorList>
    </citation>
    <scope>NUCLEOTIDE SEQUENCE [LARGE SCALE GENOMIC DNA]</scope>
    <source>
        <strain evidence="2">S1</strain>
    </source>
</reference>